<reference evidence="2 3" key="1">
    <citation type="submission" date="2022-04" db="EMBL/GenBank/DDBJ databases">
        <title>Halobacillus sp. isolated from saltern.</title>
        <authorList>
            <person name="Won M."/>
            <person name="Lee C.-M."/>
            <person name="Woen H.-Y."/>
            <person name="Kwon S.-W."/>
        </authorList>
    </citation>
    <scope>NUCLEOTIDE SEQUENCE [LARGE SCALE GENOMIC DNA]</scope>
    <source>
        <strain evidence="2 3">SSBR10-3</strain>
    </source>
</reference>
<feature type="transmembrane region" description="Helical" evidence="1">
    <location>
        <begin position="26"/>
        <end position="50"/>
    </location>
</feature>
<dbReference type="RefSeq" id="WP_244710348.1">
    <property type="nucleotide sequence ID" value="NZ_CP095073.1"/>
</dbReference>
<organism evidence="2 3">
    <name type="scientific">Halobacillus salinarum</name>
    <dbReference type="NCBI Taxonomy" id="2932257"/>
    <lineage>
        <taxon>Bacteria</taxon>
        <taxon>Bacillati</taxon>
        <taxon>Bacillota</taxon>
        <taxon>Bacilli</taxon>
        <taxon>Bacillales</taxon>
        <taxon>Bacillaceae</taxon>
        <taxon>Halobacillus</taxon>
    </lineage>
</organism>
<keyword evidence="1" id="KW-0472">Membrane</keyword>
<evidence type="ECO:0000313" key="2">
    <source>
        <dbReference type="EMBL" id="UOQ44411.1"/>
    </source>
</evidence>
<dbReference type="Proteomes" id="UP000831787">
    <property type="component" value="Chromosome"/>
</dbReference>
<proteinExistence type="predicted"/>
<dbReference type="EMBL" id="CP095073">
    <property type="protein sequence ID" value="UOQ44411.1"/>
    <property type="molecule type" value="Genomic_DNA"/>
</dbReference>
<protein>
    <submittedName>
        <fullName evidence="2">Uncharacterized protein</fullName>
    </submittedName>
</protein>
<keyword evidence="3" id="KW-1185">Reference proteome</keyword>
<gene>
    <name evidence="2" type="ORF">MUN89_21735</name>
</gene>
<evidence type="ECO:0000313" key="3">
    <source>
        <dbReference type="Proteomes" id="UP000831787"/>
    </source>
</evidence>
<accession>A0ABY4EQN4</accession>
<keyword evidence="1" id="KW-1133">Transmembrane helix</keyword>
<keyword evidence="1" id="KW-0812">Transmembrane</keyword>
<evidence type="ECO:0000256" key="1">
    <source>
        <dbReference type="SAM" id="Phobius"/>
    </source>
</evidence>
<sequence length="58" mass="6628">MKIFFWSILMGGVTFAVCLLASGLNFNTYSVSGGLVIAFLVFELTFHYFFSKQRKKHN</sequence>
<name>A0ABY4EQN4_9BACI</name>